<dbReference type="OrthoDB" id="498590at2759"/>
<dbReference type="Pfam" id="PF21581">
    <property type="entry name" value="SCD"/>
    <property type="match status" value="1"/>
</dbReference>
<evidence type="ECO:0000259" key="2">
    <source>
        <dbReference type="PROSITE" id="PS51425"/>
    </source>
</evidence>
<feature type="compositionally biased region" description="Acidic residues" evidence="1">
    <location>
        <begin position="1121"/>
        <end position="1135"/>
    </location>
</feature>
<feature type="compositionally biased region" description="Polar residues" evidence="1">
    <location>
        <begin position="1184"/>
        <end position="1196"/>
    </location>
</feature>
<dbReference type="GO" id="GO:0000785">
    <property type="term" value="C:chromatin"/>
    <property type="evidence" value="ECO:0007669"/>
    <property type="project" value="TreeGrafter"/>
</dbReference>
<dbReference type="InterPro" id="IPR056396">
    <property type="entry name" value="HEAT_SCC3-SA"/>
</dbReference>
<dbReference type="GO" id="GO:0007062">
    <property type="term" value="P:sister chromatid cohesion"/>
    <property type="evidence" value="ECO:0007669"/>
    <property type="project" value="UniProtKB-ARBA"/>
</dbReference>
<comment type="caution">
    <text evidence="3">The sequence shown here is derived from an EMBL/GenBank/DDBJ whole genome shotgun (WGS) entry which is preliminary data.</text>
</comment>
<dbReference type="InterPro" id="IPR013721">
    <property type="entry name" value="STAG"/>
</dbReference>
<dbReference type="Gene3D" id="1.25.10.10">
    <property type="entry name" value="Leucine-rich Repeat Variant"/>
    <property type="match status" value="1"/>
</dbReference>
<feature type="non-terminal residue" evidence="3">
    <location>
        <position position="1"/>
    </location>
</feature>
<proteinExistence type="predicted"/>
<keyword evidence="4" id="KW-1185">Reference proteome</keyword>
<dbReference type="SUPFAM" id="SSF48371">
    <property type="entry name" value="ARM repeat"/>
    <property type="match status" value="1"/>
</dbReference>
<organism evidence="3 4">
    <name type="scientific">Ambispora leptoticha</name>
    <dbReference type="NCBI Taxonomy" id="144679"/>
    <lineage>
        <taxon>Eukaryota</taxon>
        <taxon>Fungi</taxon>
        <taxon>Fungi incertae sedis</taxon>
        <taxon>Mucoromycota</taxon>
        <taxon>Glomeromycotina</taxon>
        <taxon>Glomeromycetes</taxon>
        <taxon>Archaeosporales</taxon>
        <taxon>Ambisporaceae</taxon>
        <taxon>Ambispora</taxon>
    </lineage>
</organism>
<evidence type="ECO:0000256" key="1">
    <source>
        <dbReference type="SAM" id="MobiDB-lite"/>
    </source>
</evidence>
<dbReference type="InterPro" id="IPR016024">
    <property type="entry name" value="ARM-type_fold"/>
</dbReference>
<dbReference type="InterPro" id="IPR011989">
    <property type="entry name" value="ARM-like"/>
</dbReference>
<dbReference type="InterPro" id="IPR039662">
    <property type="entry name" value="Cohesin_Scc3/SA"/>
</dbReference>
<dbReference type="InterPro" id="IPR020839">
    <property type="entry name" value="SCD"/>
</dbReference>
<dbReference type="AlphaFoldDB" id="A0A9N9CPR3"/>
<reference evidence="3" key="1">
    <citation type="submission" date="2021-06" db="EMBL/GenBank/DDBJ databases">
        <authorList>
            <person name="Kallberg Y."/>
            <person name="Tangrot J."/>
            <person name="Rosling A."/>
        </authorList>
    </citation>
    <scope>NUCLEOTIDE SEQUENCE</scope>
    <source>
        <strain evidence="3">FL130A</strain>
    </source>
</reference>
<dbReference type="Pfam" id="PF24571">
    <property type="entry name" value="HEAT_SCC3-SA"/>
    <property type="match status" value="1"/>
</dbReference>
<dbReference type="PROSITE" id="PS51425">
    <property type="entry name" value="SCD"/>
    <property type="match status" value="1"/>
</dbReference>
<dbReference type="GO" id="GO:0005634">
    <property type="term" value="C:nucleus"/>
    <property type="evidence" value="ECO:0007669"/>
    <property type="project" value="TreeGrafter"/>
</dbReference>
<name>A0A9N9CPR3_9GLOM</name>
<evidence type="ECO:0000313" key="3">
    <source>
        <dbReference type="EMBL" id="CAG8610701.1"/>
    </source>
</evidence>
<accession>A0A9N9CPR3</accession>
<dbReference type="EMBL" id="CAJVPS010005035">
    <property type="protein sequence ID" value="CAG8610701.1"/>
    <property type="molecule type" value="Genomic_DNA"/>
</dbReference>
<feature type="domain" description="SCD" evidence="2">
    <location>
        <begin position="153"/>
        <end position="238"/>
    </location>
</feature>
<evidence type="ECO:0000313" key="4">
    <source>
        <dbReference type="Proteomes" id="UP000789508"/>
    </source>
</evidence>
<feature type="region of interest" description="Disordered" evidence="1">
    <location>
        <begin position="1070"/>
        <end position="1222"/>
    </location>
</feature>
<dbReference type="Proteomes" id="UP000789508">
    <property type="component" value="Unassembled WGS sequence"/>
</dbReference>
<feature type="compositionally biased region" description="Acidic residues" evidence="1">
    <location>
        <begin position="804"/>
        <end position="818"/>
    </location>
</feature>
<dbReference type="Pfam" id="PF08514">
    <property type="entry name" value="STAG"/>
    <property type="match status" value="1"/>
</dbReference>
<sequence>MKLTGPVGTITSDWIETYETNKQTALLVLVNFIIKSAGCPESINADSFEDEDHIVDNLKALQDAYEKESISDYPLVSKSKDFKKFRKNLLEFFHRLIKQIKHSILYDEVFFETVASWVIAMSRYNSLETKTTELNDKKEQLHSYLNEFFDCVFVHRYRDVEAMIRAECIKELGLWISKYPELFLDDTYLRYIGWQLSDKSPLVRIESVKSLSRLYAKETFKTSLRHFTERFKSRILEMGLMESDITVRISSINLLAQISQAELLEDSDGYEDQISLLIYSDNPKVRKAVTPFVRDILNTEYIQKKVEETLALNPGSANIRKDWITFKCLAEFLVKSSKAIKRATNSTENNDDDATMIMDIEESEESDEDIEIAQKIGGGKKSRVILAIQDLFNELQTLKDWKTLADYLTKDHSLTSNSHLTSSESAAASSSSTVNIATNTTTSDSANIVEDCYRLNEPEETVLVEVLIASINLSLEEPLKAKDKKDVEARQDEIGSEIARTMVKVLPRLLTKYAPDAGRIAEVLQIPLLMKLDVYQDLRMTKAYETLVDDVKALFLKHTQPLVLANAAETFRHMANIKSLASITETKLVELQEEVIQAFRKEYDAKELSFRPLSSDQVHSIKASLNRLEQLISFINIVPAVEEKDENGTDVFDCILAVTQRGMLPNKKNDEKIIISAINFIWFYIMWKVNTLTVNEDEIQDAQAQVVDHFLTRRDNVVKILEGLVTSGDAVNSAYKTLGNIYWLFACDFFYLPSCPNIAKLRLLCSNSTQETLVAFVENEIIKHKQEIAESVKQMRNKPHNEHDEIDNEEENNNEDEESSKRLKNSDNYLAAYQKHEFLDIIGTLLRGARGGIFNIKFSATVIAQYGKFGSDVDELIKKVIQEFKDWKYETEPQVFYEICSDSLLKIFEMYEQIVDRGPNDSIESLQITIMESASALARIFANTLHLRETSVMQSRKDSDHIVEMHTRLFEHAIENMAGFKHGMKNIKMLKYWIKFFKPLTALLGGISINDALTIDTKLKASLEANLIKVPAEHDKDWEAYYGYVQKIHKILVKFGVRSPVINEEFNKRPATASGLSSSARRKRKTTAATTTKKSNLSDRINKKTKKTNNDENANIRESQDRDDDNDGDINDDDAASFASPKLLHRRINKFSKKTTTTAGNSKETPKNSKKRASPFVDEAESIVGTSTSGGDTTHPAQRKRRRKQSSSPTTTKKTMTKNKHK</sequence>
<dbReference type="GO" id="GO:0008278">
    <property type="term" value="C:cohesin complex"/>
    <property type="evidence" value="ECO:0007669"/>
    <property type="project" value="TreeGrafter"/>
</dbReference>
<dbReference type="GO" id="GO:0003682">
    <property type="term" value="F:chromatin binding"/>
    <property type="evidence" value="ECO:0007669"/>
    <property type="project" value="TreeGrafter"/>
</dbReference>
<gene>
    <name evidence="3" type="ORF">ALEPTO_LOCUS8549</name>
</gene>
<feature type="region of interest" description="Disordered" evidence="1">
    <location>
        <begin position="792"/>
        <end position="822"/>
    </location>
</feature>
<feature type="compositionally biased region" description="Basic residues" evidence="1">
    <location>
        <begin position="1143"/>
        <end position="1153"/>
    </location>
</feature>
<protein>
    <submittedName>
        <fullName evidence="3">5394_t:CDS:1</fullName>
    </submittedName>
</protein>
<dbReference type="PANTHER" id="PTHR11199">
    <property type="entry name" value="STROMAL ANTIGEN"/>
    <property type="match status" value="1"/>
</dbReference>
<feature type="compositionally biased region" description="Basic and acidic residues" evidence="1">
    <location>
        <begin position="1096"/>
        <end position="1120"/>
    </location>
</feature>
<dbReference type="PANTHER" id="PTHR11199:SF0">
    <property type="entry name" value="LD34181P-RELATED"/>
    <property type="match status" value="1"/>
</dbReference>
<feature type="compositionally biased region" description="Polar residues" evidence="1">
    <location>
        <begin position="1154"/>
        <end position="1163"/>
    </location>
</feature>